<dbReference type="Pfam" id="PF11543">
    <property type="entry name" value="UN_NPL4"/>
    <property type="match status" value="1"/>
</dbReference>
<dbReference type="PANTHER" id="PTHR12710">
    <property type="entry name" value="NUCLEAR PROTEIN LOCALIZATION 4"/>
    <property type="match status" value="1"/>
</dbReference>
<dbReference type="VEuPathDB" id="ToxoDB:TGDOM2_271440"/>
<feature type="compositionally biased region" description="Low complexity" evidence="1">
    <location>
        <begin position="111"/>
        <end position="124"/>
    </location>
</feature>
<feature type="compositionally biased region" description="Gly residues" evidence="1">
    <location>
        <begin position="125"/>
        <end position="135"/>
    </location>
</feature>
<evidence type="ECO:0000259" key="3">
    <source>
        <dbReference type="Pfam" id="PF11543"/>
    </source>
</evidence>
<feature type="domain" description="Nuclear pore localisation protein Npl4 ubiquitin-like" evidence="3">
    <location>
        <begin position="5"/>
        <end position="78"/>
    </location>
</feature>
<protein>
    <submittedName>
        <fullName evidence="4">NPL4 family protein</fullName>
    </submittedName>
</protein>
<comment type="caution">
    <text evidence="4">The sequence shown here is derived from an EMBL/GenBank/DDBJ whole genome shotgun (WGS) entry which is preliminary data.</text>
</comment>
<evidence type="ECO:0000313" key="5">
    <source>
        <dbReference type="Proteomes" id="UP000028837"/>
    </source>
</evidence>
<accession>A0A086KGC4</accession>
<organism evidence="4 5">
    <name type="scientific">Toxoplasma gondii GAB2-2007-GAL-DOM2</name>
    <dbReference type="NCBI Taxonomy" id="1130820"/>
    <lineage>
        <taxon>Eukaryota</taxon>
        <taxon>Sar</taxon>
        <taxon>Alveolata</taxon>
        <taxon>Apicomplexa</taxon>
        <taxon>Conoidasida</taxon>
        <taxon>Coccidia</taxon>
        <taxon>Eucoccidiorida</taxon>
        <taxon>Eimeriorina</taxon>
        <taxon>Sarcocystidae</taxon>
        <taxon>Toxoplasma</taxon>
    </lineage>
</organism>
<dbReference type="EMBL" id="AHZU02000517">
    <property type="protein sequence ID" value="KFG43442.1"/>
    <property type="molecule type" value="Genomic_DNA"/>
</dbReference>
<gene>
    <name evidence="4" type="ORF">TGDOM2_271440</name>
</gene>
<evidence type="ECO:0000313" key="4">
    <source>
        <dbReference type="EMBL" id="KFG43442.1"/>
    </source>
</evidence>
<dbReference type="OrthoDB" id="10251089at2759"/>
<dbReference type="GO" id="GO:0031625">
    <property type="term" value="F:ubiquitin protein ligase binding"/>
    <property type="evidence" value="ECO:0007669"/>
    <property type="project" value="TreeGrafter"/>
</dbReference>
<proteinExistence type="predicted"/>
<evidence type="ECO:0000256" key="1">
    <source>
        <dbReference type="SAM" id="MobiDB-lite"/>
    </source>
</evidence>
<evidence type="ECO:0000259" key="2">
    <source>
        <dbReference type="Pfam" id="PF05021"/>
    </source>
</evidence>
<dbReference type="GO" id="GO:0043130">
    <property type="term" value="F:ubiquitin binding"/>
    <property type="evidence" value="ECO:0007669"/>
    <property type="project" value="TreeGrafter"/>
</dbReference>
<dbReference type="InterPro" id="IPR007717">
    <property type="entry name" value="NPL4_C"/>
</dbReference>
<dbReference type="Pfam" id="PF05021">
    <property type="entry name" value="NPL4"/>
    <property type="match status" value="1"/>
</dbReference>
<dbReference type="InterPro" id="IPR024682">
    <property type="entry name" value="Npl4_Ub-like_dom"/>
</dbReference>
<dbReference type="Gene3D" id="3.10.20.90">
    <property type="entry name" value="Phosphatidylinositol 3-kinase Catalytic Subunit, Chain A, domain 1"/>
    <property type="match status" value="1"/>
</dbReference>
<reference evidence="4 5" key="1">
    <citation type="submission" date="2014-02" db="EMBL/GenBank/DDBJ databases">
        <authorList>
            <person name="Sibley D."/>
            <person name="Venepally P."/>
            <person name="Karamycheva S."/>
            <person name="Hadjithomas M."/>
            <person name="Khan A."/>
            <person name="Brunk B."/>
            <person name="Roos D."/>
            <person name="Caler E."/>
            <person name="Lorenzi H."/>
        </authorList>
    </citation>
    <scope>NUCLEOTIDE SEQUENCE [LARGE SCALE GENOMIC DNA]</scope>
    <source>
        <strain evidence="4 5">GAB2-2007-GAL-DOM2</strain>
    </source>
</reference>
<dbReference type="InterPro" id="IPR016563">
    <property type="entry name" value="Npl4"/>
</dbReference>
<feature type="domain" description="Nuclear pore localisation protein NPL4 C-terminal" evidence="2">
    <location>
        <begin position="221"/>
        <end position="488"/>
    </location>
</feature>
<dbReference type="Gene3D" id="3.40.140.10">
    <property type="entry name" value="Cytidine Deaminase, domain 2"/>
    <property type="match status" value="1"/>
</dbReference>
<dbReference type="AlphaFoldDB" id="A0A086KGC4"/>
<sequence>MEKLVVLRLRAREGHSRVEVSPQASLAEVYARVSEQLRLPRDALEIFLDQRHRERLPASPEVTVAKAALPTGALLFIKTDASATIAAVPLQHAAPMTTADLPPETATKNLSSPSSSSASSSAYQGGQGASAGSGDSGVAGVNFKSFDAFLRERKFAVNDLPGCTSYKPRRLEAGRMNKIPTTVTLKHQVYRHVDHLEMMNVEDVKNFVRFWQEDLQMLQQRFGYMFGYYVEDPHYPDGIRAVCEAIYEPPQENTLTSLNVKKDDEEVKVAEKIADRLGLELIGCIFTHAPREELLTSHEVVDLAKTQLSRQVSTHFTGYPVSKFVCCTVSLDKSTRDGEAVPNAFMVSDMGVALVRDGVVSETQPDDTHIQLRSPEKGELLPQVLESGRETTRFDASWFIVRVNESAPKKVRSFFCSSSFPRANRLVAQTPKDITDHLTRVAALAGPSPVAKKENWRRFADFHLLLYVAKLFDLDTAFSICDCVRNRQPVDEGLEDTLKSFG</sequence>
<name>A0A086KGC4_TOXGO</name>
<dbReference type="Proteomes" id="UP000028837">
    <property type="component" value="Unassembled WGS sequence"/>
</dbReference>
<dbReference type="PANTHER" id="PTHR12710:SF0">
    <property type="entry name" value="NUCLEAR PROTEIN LOCALIZATION PROTEIN 4 HOMOLOG"/>
    <property type="match status" value="1"/>
</dbReference>
<dbReference type="CDD" id="cd08061">
    <property type="entry name" value="MPN_NPL4"/>
    <property type="match status" value="1"/>
</dbReference>
<dbReference type="GO" id="GO:0006511">
    <property type="term" value="P:ubiquitin-dependent protein catabolic process"/>
    <property type="evidence" value="ECO:0007669"/>
    <property type="project" value="InterPro"/>
</dbReference>
<feature type="region of interest" description="Disordered" evidence="1">
    <location>
        <begin position="97"/>
        <end position="135"/>
    </location>
</feature>
<dbReference type="GO" id="GO:0005634">
    <property type="term" value="C:nucleus"/>
    <property type="evidence" value="ECO:0007669"/>
    <property type="project" value="TreeGrafter"/>
</dbReference>